<keyword evidence="6 11" id="KW-0547">Nucleotide-binding</keyword>
<comment type="cofactor">
    <cofactor evidence="11">
        <name>Mg(2+)</name>
        <dbReference type="ChEBI" id="CHEBI:18420"/>
    </cofactor>
    <text evidence="11">Binds 2 magnesium ions per subunit. The magnesium ions interact primarily with the substrate.</text>
</comment>
<comment type="similarity">
    <text evidence="2 12">Belongs to the AdoMet synthase family.</text>
</comment>
<dbReference type="PANTHER" id="PTHR11964">
    <property type="entry name" value="S-ADENOSYLMETHIONINE SYNTHETASE"/>
    <property type="match status" value="1"/>
</dbReference>
<keyword evidence="3 11" id="KW-0554">One-carbon metabolism</keyword>
<dbReference type="AlphaFoldDB" id="A0AAN8K2Q2"/>
<dbReference type="EC" id="2.5.1.6" evidence="11"/>
<keyword evidence="8 11" id="KW-0460">Magnesium</keyword>
<dbReference type="FunFam" id="3.30.300.10:FF:000003">
    <property type="entry name" value="S-adenosylmethionine synthase"/>
    <property type="match status" value="1"/>
</dbReference>
<evidence type="ECO:0000256" key="3">
    <source>
        <dbReference type="ARBA" id="ARBA00022563"/>
    </source>
</evidence>
<evidence type="ECO:0000256" key="8">
    <source>
        <dbReference type="ARBA" id="ARBA00022842"/>
    </source>
</evidence>
<dbReference type="GO" id="GO:0006730">
    <property type="term" value="P:one-carbon metabolic process"/>
    <property type="evidence" value="ECO:0007669"/>
    <property type="project" value="UniProtKB-KW"/>
</dbReference>
<dbReference type="GO" id="GO:0046872">
    <property type="term" value="F:metal ion binding"/>
    <property type="evidence" value="ECO:0007669"/>
    <property type="project" value="UniProtKB-KW"/>
</dbReference>
<organism evidence="16 17">
    <name type="scientific">Patella caerulea</name>
    <name type="common">Rayed Mediterranean limpet</name>
    <dbReference type="NCBI Taxonomy" id="87958"/>
    <lineage>
        <taxon>Eukaryota</taxon>
        <taxon>Metazoa</taxon>
        <taxon>Spiralia</taxon>
        <taxon>Lophotrochozoa</taxon>
        <taxon>Mollusca</taxon>
        <taxon>Gastropoda</taxon>
        <taxon>Patellogastropoda</taxon>
        <taxon>Patelloidea</taxon>
        <taxon>Patellidae</taxon>
        <taxon>Patella</taxon>
    </lineage>
</organism>
<dbReference type="GO" id="GO:0005524">
    <property type="term" value="F:ATP binding"/>
    <property type="evidence" value="ECO:0007669"/>
    <property type="project" value="UniProtKB-KW"/>
</dbReference>
<feature type="domain" description="S-adenosylmethionine synthetase N-terminal" evidence="13">
    <location>
        <begin position="9"/>
        <end position="103"/>
    </location>
</feature>
<gene>
    <name evidence="16" type="ORF">SNE40_005319</name>
</gene>
<dbReference type="Pfam" id="PF00438">
    <property type="entry name" value="S-AdoMet_synt_N"/>
    <property type="match status" value="1"/>
</dbReference>
<evidence type="ECO:0000256" key="7">
    <source>
        <dbReference type="ARBA" id="ARBA00022840"/>
    </source>
</evidence>
<evidence type="ECO:0000259" key="14">
    <source>
        <dbReference type="Pfam" id="PF02772"/>
    </source>
</evidence>
<evidence type="ECO:0000259" key="13">
    <source>
        <dbReference type="Pfam" id="PF00438"/>
    </source>
</evidence>
<evidence type="ECO:0000256" key="4">
    <source>
        <dbReference type="ARBA" id="ARBA00022679"/>
    </source>
</evidence>
<dbReference type="EMBL" id="JAZGQO010000004">
    <property type="protein sequence ID" value="KAK6187252.1"/>
    <property type="molecule type" value="Genomic_DNA"/>
</dbReference>
<comment type="caution">
    <text evidence="16">The sequence shown here is derived from an EMBL/GenBank/DDBJ whole genome shotgun (WGS) entry which is preliminary data.</text>
</comment>
<dbReference type="InterPro" id="IPR022630">
    <property type="entry name" value="S-AdoMet_synt_C"/>
</dbReference>
<comment type="cofactor">
    <cofactor evidence="11">
        <name>K(+)</name>
        <dbReference type="ChEBI" id="CHEBI:29103"/>
    </cofactor>
    <text evidence="11">Binds 1 potassium ion per subunit. The potassium ion interacts primarily with the substrate.</text>
</comment>
<keyword evidence="7 11" id="KW-0067">ATP-binding</keyword>
<comment type="function">
    <text evidence="11">Catalyzes the formation of S-adenosylmethionine from methionine and ATP.</text>
</comment>
<dbReference type="NCBIfam" id="TIGR01034">
    <property type="entry name" value="metK"/>
    <property type="match status" value="1"/>
</dbReference>
<sequence length="382" mass="42477">MENNHPDTFLFTSESVGEGHPDKLCDQVSDAVLDACLQQDPYTQLNCECLTKTGMVFVMGELLSNADIDYQKVVRSTVQHIGYSSSDSGFDYKTCNVLLSMNENKRGDSCKKEDENTPASDQGLMFGYATDETEECMPLTVVLSHQLNAKIAQLRRDGGLPWARPDSKTQVTVEYKKVHNAMVPVHVHTVVISLQHDEHVTMETLRQELRNKVINTVIPSRYLTDETVYHIQPSGRFIIGGPQSDAGLTGRKVIVDSYGGWGANGGGALSGKDGTKIDRCASYGARWMAKSLVKAGLCKQVLIQLAYSIGIAEPVSVTVFSYGTGVRPDSELLNILYKNFDMRPAQFVKDLNLRSPIYFKTSCYGHFGREEFPWEKPKTLRL</sequence>
<dbReference type="InterPro" id="IPR022636">
    <property type="entry name" value="S-AdoMet_synthetase_sfam"/>
</dbReference>
<evidence type="ECO:0000256" key="6">
    <source>
        <dbReference type="ARBA" id="ARBA00022741"/>
    </source>
</evidence>
<protein>
    <recommendedName>
        <fullName evidence="11">S-adenosylmethionine synthase</fullName>
        <ecNumber evidence="11">2.5.1.6</ecNumber>
    </recommendedName>
</protein>
<accession>A0AAN8K2Q2</accession>
<proteinExistence type="inferred from homology"/>
<dbReference type="GO" id="GO:0006556">
    <property type="term" value="P:S-adenosylmethionine biosynthetic process"/>
    <property type="evidence" value="ECO:0007669"/>
    <property type="project" value="InterPro"/>
</dbReference>
<reference evidence="16 17" key="1">
    <citation type="submission" date="2024-01" db="EMBL/GenBank/DDBJ databases">
        <title>The genome of the rayed Mediterranean limpet Patella caerulea (Linnaeus, 1758).</title>
        <authorList>
            <person name="Anh-Thu Weber A."/>
            <person name="Halstead-Nussloch G."/>
        </authorList>
    </citation>
    <scope>NUCLEOTIDE SEQUENCE [LARGE SCALE GENOMIC DNA]</scope>
    <source>
        <strain evidence="16">AATW-2023a</strain>
        <tissue evidence="16">Whole specimen</tissue>
    </source>
</reference>
<dbReference type="CDD" id="cd18079">
    <property type="entry name" value="S-AdoMet_synt"/>
    <property type="match status" value="1"/>
</dbReference>
<evidence type="ECO:0000256" key="10">
    <source>
        <dbReference type="ARBA" id="ARBA00048344"/>
    </source>
</evidence>
<evidence type="ECO:0000313" key="16">
    <source>
        <dbReference type="EMBL" id="KAK6187252.1"/>
    </source>
</evidence>
<dbReference type="PIRSF" id="PIRSF000497">
    <property type="entry name" value="MAT"/>
    <property type="match status" value="1"/>
</dbReference>
<dbReference type="SUPFAM" id="SSF55973">
    <property type="entry name" value="S-adenosylmethionine synthetase"/>
    <property type="match status" value="3"/>
</dbReference>
<comment type="catalytic activity">
    <reaction evidence="10 11">
        <text>L-methionine + ATP + H2O = S-adenosyl-L-methionine + phosphate + diphosphate</text>
        <dbReference type="Rhea" id="RHEA:21080"/>
        <dbReference type="ChEBI" id="CHEBI:15377"/>
        <dbReference type="ChEBI" id="CHEBI:30616"/>
        <dbReference type="ChEBI" id="CHEBI:33019"/>
        <dbReference type="ChEBI" id="CHEBI:43474"/>
        <dbReference type="ChEBI" id="CHEBI:57844"/>
        <dbReference type="ChEBI" id="CHEBI:59789"/>
        <dbReference type="EC" id="2.5.1.6"/>
    </reaction>
</comment>
<dbReference type="InterPro" id="IPR022629">
    <property type="entry name" value="S-AdoMet_synt_central"/>
</dbReference>
<keyword evidence="5 11" id="KW-0479">Metal-binding</keyword>
<evidence type="ECO:0000259" key="15">
    <source>
        <dbReference type="Pfam" id="PF02773"/>
    </source>
</evidence>
<keyword evidence="9 11" id="KW-0630">Potassium</keyword>
<keyword evidence="17" id="KW-1185">Reference proteome</keyword>
<dbReference type="FunFam" id="3.30.300.10:FF:000004">
    <property type="entry name" value="S-adenosylmethionine synthase"/>
    <property type="match status" value="1"/>
</dbReference>
<evidence type="ECO:0000256" key="9">
    <source>
        <dbReference type="ARBA" id="ARBA00022958"/>
    </source>
</evidence>
<dbReference type="GO" id="GO:0004478">
    <property type="term" value="F:methionine adenosyltransferase activity"/>
    <property type="evidence" value="ECO:0007669"/>
    <property type="project" value="UniProtKB-EC"/>
</dbReference>
<evidence type="ECO:0000256" key="2">
    <source>
        <dbReference type="ARBA" id="ARBA00009685"/>
    </source>
</evidence>
<name>A0AAN8K2Q2_PATCE</name>
<evidence type="ECO:0000256" key="5">
    <source>
        <dbReference type="ARBA" id="ARBA00022723"/>
    </source>
</evidence>
<dbReference type="Pfam" id="PF02773">
    <property type="entry name" value="S-AdoMet_synt_C"/>
    <property type="match status" value="1"/>
</dbReference>
<feature type="domain" description="S-adenosylmethionine synthetase central" evidence="14">
    <location>
        <begin position="118"/>
        <end position="237"/>
    </location>
</feature>
<dbReference type="InterPro" id="IPR002133">
    <property type="entry name" value="S-AdoMet_synthetase"/>
</dbReference>
<keyword evidence="4 11" id="KW-0808">Transferase</keyword>
<dbReference type="Gene3D" id="3.30.300.10">
    <property type="match status" value="3"/>
</dbReference>
<feature type="domain" description="S-adenosylmethionine synthetase C-terminal" evidence="15">
    <location>
        <begin position="239"/>
        <end position="376"/>
    </location>
</feature>
<evidence type="ECO:0000256" key="12">
    <source>
        <dbReference type="RuleBase" id="RU004462"/>
    </source>
</evidence>
<evidence type="ECO:0000256" key="1">
    <source>
        <dbReference type="ARBA" id="ARBA00005224"/>
    </source>
</evidence>
<dbReference type="InterPro" id="IPR022628">
    <property type="entry name" value="S-AdoMet_synt_N"/>
</dbReference>
<dbReference type="Proteomes" id="UP001347796">
    <property type="component" value="Unassembled WGS sequence"/>
</dbReference>
<comment type="pathway">
    <text evidence="1 11">Amino-acid biosynthesis; S-adenosyl-L-methionine biosynthesis; S-adenosyl-L-methionine from L-methionine: step 1/1.</text>
</comment>
<dbReference type="Pfam" id="PF02772">
    <property type="entry name" value="S-AdoMet_synt_M"/>
    <property type="match status" value="1"/>
</dbReference>
<evidence type="ECO:0000313" key="17">
    <source>
        <dbReference type="Proteomes" id="UP001347796"/>
    </source>
</evidence>
<evidence type="ECO:0000256" key="11">
    <source>
        <dbReference type="RuleBase" id="RU000541"/>
    </source>
</evidence>